<reference evidence="1 2" key="1">
    <citation type="submission" date="2017-10" db="EMBL/GenBank/DDBJ databases">
        <title>Extensive intraspecific genome diversity in a model arbuscular mycorrhizal fungus.</title>
        <authorList>
            <person name="Chen E.C.H."/>
            <person name="Morin E."/>
            <person name="Baudet D."/>
            <person name="Noel J."/>
            <person name="Ndikumana S."/>
            <person name="Charron P."/>
            <person name="St-Onge C."/>
            <person name="Giorgi J."/>
            <person name="Grigoriev I.V."/>
            <person name="Roux C."/>
            <person name="Martin F.M."/>
            <person name="Corradi N."/>
        </authorList>
    </citation>
    <scope>NUCLEOTIDE SEQUENCE [LARGE SCALE GENOMIC DNA]</scope>
    <source>
        <strain evidence="1 2">A1</strain>
    </source>
</reference>
<organism evidence="1 2">
    <name type="scientific">Rhizophagus irregularis</name>
    <dbReference type="NCBI Taxonomy" id="588596"/>
    <lineage>
        <taxon>Eukaryota</taxon>
        <taxon>Fungi</taxon>
        <taxon>Fungi incertae sedis</taxon>
        <taxon>Mucoromycota</taxon>
        <taxon>Glomeromycotina</taxon>
        <taxon>Glomeromycetes</taxon>
        <taxon>Glomerales</taxon>
        <taxon>Glomeraceae</taxon>
        <taxon>Rhizophagus</taxon>
    </lineage>
</organism>
<dbReference type="EMBL" id="LLXH01000332">
    <property type="protein sequence ID" value="PKC68434.1"/>
    <property type="molecule type" value="Genomic_DNA"/>
</dbReference>
<dbReference type="Proteomes" id="UP000232688">
    <property type="component" value="Unassembled WGS sequence"/>
</dbReference>
<sequence length="174" mass="19936">MIHKGTKCLERLLKGCKNAMREDEVCIREEDDPDCSLERRDCCGGSGCDDTSAHPKPIKVVCDGEESWIRPLKELYGFALIFFQVSRKAPSMVTTWSKKIIRLFLRDNMSFRDKRRMCCVMGVVPPVICVATCGSKFRVIIHLEKFSHLVQMSFHELNNLPSNKISVRDVVVKR</sequence>
<name>A0A2N0RYQ1_9GLOM</name>
<evidence type="ECO:0000313" key="1">
    <source>
        <dbReference type="EMBL" id="PKC68434.1"/>
    </source>
</evidence>
<comment type="caution">
    <text evidence="1">The sequence shown here is derived from an EMBL/GenBank/DDBJ whole genome shotgun (WGS) entry which is preliminary data.</text>
</comment>
<dbReference type="VEuPathDB" id="FungiDB:RhiirA1_440618"/>
<reference evidence="1 2" key="2">
    <citation type="submission" date="2017-10" db="EMBL/GenBank/DDBJ databases">
        <title>Genome analyses suggest a sexual origin of heterokaryosis in a supposedly ancient asexual fungus.</title>
        <authorList>
            <person name="Corradi N."/>
            <person name="Sedzielewska K."/>
            <person name="Noel J."/>
            <person name="Charron P."/>
            <person name="Farinelli L."/>
            <person name="Marton T."/>
            <person name="Kruger M."/>
            <person name="Pelin A."/>
            <person name="Brachmann A."/>
            <person name="Corradi N."/>
        </authorList>
    </citation>
    <scope>NUCLEOTIDE SEQUENCE [LARGE SCALE GENOMIC DNA]</scope>
    <source>
        <strain evidence="1 2">A1</strain>
    </source>
</reference>
<protein>
    <submittedName>
        <fullName evidence="1">Uncharacterized protein</fullName>
    </submittedName>
</protein>
<accession>A0A2N0RYQ1</accession>
<dbReference type="AlphaFoldDB" id="A0A2N0RYQ1"/>
<gene>
    <name evidence="1" type="ORF">RhiirA1_440618</name>
</gene>
<evidence type="ECO:0000313" key="2">
    <source>
        <dbReference type="Proteomes" id="UP000232688"/>
    </source>
</evidence>
<proteinExistence type="predicted"/>